<keyword evidence="4" id="KW-1185">Reference proteome</keyword>
<evidence type="ECO:0000259" key="2">
    <source>
        <dbReference type="Pfam" id="PF16344"/>
    </source>
</evidence>
<sequence length="379" mass="42371">MKINQHIATIIRKYFDRKESNAERKSLYEWYDDIDNSQKITPERIARLKALNAARLFPLTRPKQVKRLSTFVKVAAAVLLLSGLGYIGLQYYENQQEYVMGAAELAKITPGTDQATITLGSGETIDLENIKLNDSLKIGNTVIYKDEQGQITYAAVAEGLNTADIYTENILQTPKSAQYKVMLSDGTKVTLNAESKLIYPAHFASGKDRIVTLSGEGYFEVSKTSDSRKFMVKTKGQLTEVLGTKFNINAYANSNKTVTTLAEGSIRVQSDNHTIVLQPNQQTVLKDGDLIKQHIDATTAIGWTEGYFYFDNTNAAEIIQQIGRWYDIEVEYDGKTPITYSGKIPKNLNLGKLIELLNYADIKAKAVSNKNNKKKLVIN</sequence>
<dbReference type="Gene3D" id="3.55.50.30">
    <property type="match status" value="1"/>
</dbReference>
<feature type="domain" description="FecR protein" evidence="1">
    <location>
        <begin position="171"/>
        <end position="267"/>
    </location>
</feature>
<feature type="domain" description="Protein FecR C-terminal" evidence="2">
    <location>
        <begin position="307"/>
        <end position="365"/>
    </location>
</feature>
<proteinExistence type="predicted"/>
<dbReference type="Proteomes" id="UP000192980">
    <property type="component" value="Unassembled WGS sequence"/>
</dbReference>
<dbReference type="InterPro" id="IPR006860">
    <property type="entry name" value="FecR"/>
</dbReference>
<name>A0A1X7KQR9_9SPHI</name>
<dbReference type="Gene3D" id="2.60.120.1440">
    <property type="match status" value="1"/>
</dbReference>
<protein>
    <submittedName>
        <fullName evidence="3">FecR family protein</fullName>
    </submittedName>
</protein>
<dbReference type="Pfam" id="PF04773">
    <property type="entry name" value="FecR"/>
    <property type="match status" value="1"/>
</dbReference>
<dbReference type="PIRSF" id="PIRSF018266">
    <property type="entry name" value="FecR"/>
    <property type="match status" value="1"/>
</dbReference>
<dbReference type="AlphaFoldDB" id="A0A1X7KQR9"/>
<dbReference type="EMBL" id="FXAU01000006">
    <property type="protein sequence ID" value="SMG43768.1"/>
    <property type="molecule type" value="Genomic_DNA"/>
</dbReference>
<dbReference type="Pfam" id="PF16344">
    <property type="entry name" value="FecR_C"/>
    <property type="match status" value="1"/>
</dbReference>
<dbReference type="InterPro" id="IPR012373">
    <property type="entry name" value="Ferrdict_sens_TM"/>
</dbReference>
<organism evidence="3 4">
    <name type="scientific">Sphingobacterium psychroaquaticum</name>
    <dbReference type="NCBI Taxonomy" id="561061"/>
    <lineage>
        <taxon>Bacteria</taxon>
        <taxon>Pseudomonadati</taxon>
        <taxon>Bacteroidota</taxon>
        <taxon>Sphingobacteriia</taxon>
        <taxon>Sphingobacteriales</taxon>
        <taxon>Sphingobacteriaceae</taxon>
        <taxon>Sphingobacterium</taxon>
    </lineage>
</organism>
<evidence type="ECO:0000313" key="3">
    <source>
        <dbReference type="EMBL" id="SMG43768.1"/>
    </source>
</evidence>
<dbReference type="InterPro" id="IPR032508">
    <property type="entry name" value="FecR_C"/>
</dbReference>
<gene>
    <name evidence="3" type="ORF">SAMN05660862_3119</name>
</gene>
<dbReference type="PANTHER" id="PTHR30273:SF2">
    <property type="entry name" value="PROTEIN FECR"/>
    <property type="match status" value="1"/>
</dbReference>
<evidence type="ECO:0000259" key="1">
    <source>
        <dbReference type="Pfam" id="PF04773"/>
    </source>
</evidence>
<dbReference type="GO" id="GO:0016989">
    <property type="term" value="F:sigma factor antagonist activity"/>
    <property type="evidence" value="ECO:0007669"/>
    <property type="project" value="TreeGrafter"/>
</dbReference>
<accession>A0A1X7KQR9</accession>
<evidence type="ECO:0000313" key="4">
    <source>
        <dbReference type="Proteomes" id="UP000192980"/>
    </source>
</evidence>
<dbReference type="OrthoDB" id="622631at2"/>
<dbReference type="RefSeq" id="WP_085473823.1">
    <property type="nucleotide sequence ID" value="NZ_CP038029.1"/>
</dbReference>
<dbReference type="STRING" id="561061.SAMN05660862_3119"/>
<reference evidence="3 4" key="1">
    <citation type="submission" date="2017-04" db="EMBL/GenBank/DDBJ databases">
        <authorList>
            <person name="Afonso C.L."/>
            <person name="Miller P.J."/>
            <person name="Scott M.A."/>
            <person name="Spackman E."/>
            <person name="Goraichik I."/>
            <person name="Dimitrov K.M."/>
            <person name="Suarez D.L."/>
            <person name="Swayne D.E."/>
        </authorList>
    </citation>
    <scope>NUCLEOTIDE SEQUENCE [LARGE SCALE GENOMIC DNA]</scope>
    <source>
        <strain evidence="3 4">DSM 22418</strain>
    </source>
</reference>
<dbReference type="PANTHER" id="PTHR30273">
    <property type="entry name" value="PERIPLASMIC SIGNAL SENSOR AND SIGMA FACTOR ACTIVATOR FECR-RELATED"/>
    <property type="match status" value="1"/>
</dbReference>